<dbReference type="PANTHER" id="PTHR33908">
    <property type="entry name" value="MANNOSYLTRANSFERASE YKCB-RELATED"/>
    <property type="match status" value="1"/>
</dbReference>
<evidence type="ECO:0000313" key="10">
    <source>
        <dbReference type="EMBL" id="KKR62990.1"/>
    </source>
</evidence>
<dbReference type="EMBL" id="LBZA01000037">
    <property type="protein sequence ID" value="KKR62990.1"/>
    <property type="molecule type" value="Genomic_DNA"/>
</dbReference>
<evidence type="ECO:0000256" key="4">
    <source>
        <dbReference type="ARBA" id="ARBA00022679"/>
    </source>
</evidence>
<evidence type="ECO:0000256" key="1">
    <source>
        <dbReference type="ARBA" id="ARBA00004651"/>
    </source>
</evidence>
<proteinExistence type="predicted"/>
<sequence>MTKTKLILIIILITLLGGFLRFYKNYQNPVSLTVDEVAFGYNAYSVLKTGRDEYGKFMPLTFKSVGDYKNPFPIYSMVPSIAIFGLNEFSVRFPTALISTLSIPLFFLLFRKLTKKTGTALLGTLLLAISPWHIYFSRYVSDHLMAGVFIGVGIIFFLKMLDGKKIWALLSALFFVLSIYTYYPERLFVPLFLLALFAIKFKELINHKKESVIFIIACIVLAAPLLYSTFFGNDIARANMVFITKDIEFTRNVLLSDAKTAFSGMANMSLLFFFWARKYLAYFSPSFLFYGGLPMTIQGSYGLGVLYLFEAITLPLGIYAFIKGKIPQKGIITSWILLGLIPSSLTNNEQHPGRTILILPAVILLSALGLYELIKLVKNITIKYVKYFAITAFSILVIWDLAHALIAFSVYFPKERDEDFMNGTKEAVEYMLQNQDKYKEIVFDPYRGVVAPYIVSIPHMYILFYSQYDPNIYQTELKRTGDDLYGFGKYTIRKINWPVDRSSDDILFIGSPWVLNEKDIDQGNILKKIYLENGSLAFLIVRTGD</sequence>
<dbReference type="Pfam" id="PF02366">
    <property type="entry name" value="PMT"/>
    <property type="match status" value="1"/>
</dbReference>
<dbReference type="InterPro" id="IPR003342">
    <property type="entry name" value="ArnT-like_N"/>
</dbReference>
<evidence type="ECO:0000256" key="8">
    <source>
        <dbReference type="SAM" id="Phobius"/>
    </source>
</evidence>
<dbReference type="GO" id="GO:0009103">
    <property type="term" value="P:lipopolysaccharide biosynthetic process"/>
    <property type="evidence" value="ECO:0007669"/>
    <property type="project" value="UniProtKB-ARBA"/>
</dbReference>
<feature type="transmembrane region" description="Helical" evidence="8">
    <location>
        <begin position="7"/>
        <end position="23"/>
    </location>
</feature>
<gene>
    <name evidence="10" type="ORF">UU02_C0037G0003</name>
</gene>
<feature type="transmembrane region" description="Helical" evidence="8">
    <location>
        <begin position="143"/>
        <end position="161"/>
    </location>
</feature>
<feature type="transmembrane region" description="Helical" evidence="8">
    <location>
        <begin position="117"/>
        <end position="137"/>
    </location>
</feature>
<evidence type="ECO:0000256" key="5">
    <source>
        <dbReference type="ARBA" id="ARBA00022692"/>
    </source>
</evidence>
<dbReference type="PANTHER" id="PTHR33908:SF11">
    <property type="entry name" value="MEMBRANE PROTEIN"/>
    <property type="match status" value="1"/>
</dbReference>
<keyword evidence="7 8" id="KW-0472">Membrane</keyword>
<keyword evidence="5 8" id="KW-0812">Transmembrane</keyword>
<dbReference type="GO" id="GO:0016763">
    <property type="term" value="F:pentosyltransferase activity"/>
    <property type="evidence" value="ECO:0007669"/>
    <property type="project" value="TreeGrafter"/>
</dbReference>
<keyword evidence="6 8" id="KW-1133">Transmembrane helix</keyword>
<comment type="subcellular location">
    <subcellularLocation>
        <location evidence="1">Cell membrane</location>
        <topology evidence="1">Multi-pass membrane protein</topology>
    </subcellularLocation>
</comment>
<evidence type="ECO:0000259" key="9">
    <source>
        <dbReference type="Pfam" id="PF02366"/>
    </source>
</evidence>
<feature type="transmembrane region" description="Helical" evidence="8">
    <location>
        <begin position="89"/>
        <end position="110"/>
    </location>
</feature>
<keyword evidence="2" id="KW-1003">Cell membrane</keyword>
<name>A0A0G0UTJ6_9BACT</name>
<dbReference type="GO" id="GO:0000030">
    <property type="term" value="F:mannosyltransferase activity"/>
    <property type="evidence" value="ECO:0007669"/>
    <property type="project" value="InterPro"/>
</dbReference>
<organism evidence="10 11">
    <name type="scientific">Candidatus Woesebacteria bacterium GW2011_GWA1_40_43</name>
    <dbReference type="NCBI Taxonomy" id="1618553"/>
    <lineage>
        <taxon>Bacteria</taxon>
        <taxon>Candidatus Woeseibacteriota</taxon>
    </lineage>
</organism>
<evidence type="ECO:0000313" key="11">
    <source>
        <dbReference type="Proteomes" id="UP000034293"/>
    </source>
</evidence>
<keyword evidence="3" id="KW-0328">Glycosyltransferase</keyword>
<feature type="transmembrane region" description="Helical" evidence="8">
    <location>
        <begin position="386"/>
        <end position="412"/>
    </location>
</feature>
<feature type="transmembrane region" description="Helical" evidence="8">
    <location>
        <begin position="303"/>
        <end position="322"/>
    </location>
</feature>
<reference evidence="10 11" key="1">
    <citation type="journal article" date="2015" name="Nature">
        <title>rRNA introns, odd ribosomes, and small enigmatic genomes across a large radiation of phyla.</title>
        <authorList>
            <person name="Brown C.T."/>
            <person name="Hug L.A."/>
            <person name="Thomas B.C."/>
            <person name="Sharon I."/>
            <person name="Castelle C.J."/>
            <person name="Singh A."/>
            <person name="Wilkins M.J."/>
            <person name="Williams K.H."/>
            <person name="Banfield J.F."/>
        </authorList>
    </citation>
    <scope>NUCLEOTIDE SEQUENCE [LARGE SCALE GENOMIC DNA]</scope>
</reference>
<evidence type="ECO:0000256" key="7">
    <source>
        <dbReference type="ARBA" id="ARBA00023136"/>
    </source>
</evidence>
<accession>A0A0G0UTJ6</accession>
<evidence type="ECO:0000256" key="3">
    <source>
        <dbReference type="ARBA" id="ARBA00022676"/>
    </source>
</evidence>
<protein>
    <recommendedName>
        <fullName evidence="9">ArnT-like N-terminal domain-containing protein</fullName>
    </recommendedName>
</protein>
<dbReference type="GO" id="GO:0005886">
    <property type="term" value="C:plasma membrane"/>
    <property type="evidence" value="ECO:0007669"/>
    <property type="project" value="UniProtKB-SubCell"/>
</dbReference>
<feature type="transmembrane region" description="Helical" evidence="8">
    <location>
        <begin position="166"/>
        <end position="183"/>
    </location>
</feature>
<feature type="domain" description="ArnT-like N-terminal" evidence="9">
    <location>
        <begin position="12"/>
        <end position="225"/>
    </location>
</feature>
<dbReference type="InterPro" id="IPR050297">
    <property type="entry name" value="LipidA_mod_glycosyltrf_83"/>
</dbReference>
<dbReference type="GO" id="GO:0006493">
    <property type="term" value="P:protein O-linked glycosylation"/>
    <property type="evidence" value="ECO:0007669"/>
    <property type="project" value="InterPro"/>
</dbReference>
<dbReference type="AlphaFoldDB" id="A0A0G0UTJ6"/>
<evidence type="ECO:0000256" key="2">
    <source>
        <dbReference type="ARBA" id="ARBA00022475"/>
    </source>
</evidence>
<dbReference type="Proteomes" id="UP000034293">
    <property type="component" value="Unassembled WGS sequence"/>
</dbReference>
<feature type="transmembrane region" description="Helical" evidence="8">
    <location>
        <begin position="357"/>
        <end position="374"/>
    </location>
</feature>
<feature type="transmembrane region" description="Helical" evidence="8">
    <location>
        <begin position="189"/>
        <end position="205"/>
    </location>
</feature>
<keyword evidence="4" id="KW-0808">Transferase</keyword>
<comment type="caution">
    <text evidence="10">The sequence shown here is derived from an EMBL/GenBank/DDBJ whole genome shotgun (WGS) entry which is preliminary data.</text>
</comment>
<evidence type="ECO:0000256" key="6">
    <source>
        <dbReference type="ARBA" id="ARBA00022989"/>
    </source>
</evidence>
<feature type="transmembrane region" description="Helical" evidence="8">
    <location>
        <begin position="212"/>
        <end position="233"/>
    </location>
</feature>
<feature type="transmembrane region" description="Helical" evidence="8">
    <location>
        <begin position="279"/>
        <end position="297"/>
    </location>
</feature>